<reference evidence="1 2" key="1">
    <citation type="journal article" date="2020" name="Nature">
        <title>Bacterial chemolithoautotrophy via manganese oxidation.</title>
        <authorList>
            <person name="Yu H."/>
            <person name="Leadbetter J.R."/>
        </authorList>
    </citation>
    <scope>NUCLEOTIDE SEQUENCE [LARGE SCALE GENOMIC DNA]</scope>
    <source>
        <strain evidence="1 2">Mn-1</strain>
    </source>
</reference>
<dbReference type="RefSeq" id="WP_168061230.1">
    <property type="nucleotide sequence ID" value="NZ_VTOW01000003.1"/>
</dbReference>
<evidence type="ECO:0000313" key="1">
    <source>
        <dbReference type="EMBL" id="NKE71978.1"/>
    </source>
</evidence>
<dbReference type="Proteomes" id="UP000534783">
    <property type="component" value="Unassembled WGS sequence"/>
</dbReference>
<organism evidence="1 2">
    <name type="scientific">Candidatus Manganitrophus noduliformans</name>
    <dbReference type="NCBI Taxonomy" id="2606439"/>
    <lineage>
        <taxon>Bacteria</taxon>
        <taxon>Pseudomonadati</taxon>
        <taxon>Nitrospirota</taxon>
        <taxon>Nitrospiria</taxon>
        <taxon>Candidatus Troglogloeales</taxon>
        <taxon>Candidatus Manganitrophaceae</taxon>
        <taxon>Candidatus Manganitrophus</taxon>
    </lineage>
</organism>
<dbReference type="PANTHER" id="PTHR33639:SF2">
    <property type="entry name" value="DUF393 DOMAIN-CONTAINING PROTEIN"/>
    <property type="match status" value="1"/>
</dbReference>
<name>A0A7X6IBT8_9BACT</name>
<dbReference type="InterPro" id="IPR052927">
    <property type="entry name" value="DCC_oxidoreductase"/>
</dbReference>
<dbReference type="GO" id="GO:0015035">
    <property type="term" value="F:protein-disulfide reductase activity"/>
    <property type="evidence" value="ECO:0007669"/>
    <property type="project" value="InterPro"/>
</dbReference>
<keyword evidence="2" id="KW-1185">Reference proteome</keyword>
<dbReference type="InterPro" id="IPR007263">
    <property type="entry name" value="DCC1-like"/>
</dbReference>
<comment type="caution">
    <text evidence="1">The sequence shown here is derived from an EMBL/GenBank/DDBJ whole genome shotgun (WGS) entry which is preliminary data.</text>
</comment>
<protein>
    <submittedName>
        <fullName evidence="1">DUF393 domain-containing protein</fullName>
    </submittedName>
</protein>
<gene>
    <name evidence="1" type="ORF">MNODULE_14615</name>
</gene>
<dbReference type="PANTHER" id="PTHR33639">
    <property type="entry name" value="THIOL-DISULFIDE OXIDOREDUCTASE DCC"/>
    <property type="match status" value="1"/>
</dbReference>
<dbReference type="EMBL" id="VTOW01000003">
    <property type="protein sequence ID" value="NKE71978.1"/>
    <property type="molecule type" value="Genomic_DNA"/>
</dbReference>
<proteinExistence type="predicted"/>
<dbReference type="Pfam" id="PF04134">
    <property type="entry name" value="DCC1-like"/>
    <property type="match status" value="1"/>
</dbReference>
<accession>A0A7X6IBT8</accession>
<dbReference type="AlphaFoldDB" id="A0A7X6IBT8"/>
<evidence type="ECO:0000313" key="2">
    <source>
        <dbReference type="Proteomes" id="UP000534783"/>
    </source>
</evidence>
<sequence length="123" mass="14264">MGETTSSRNVLIYDAECRLCVSSKEWVERWDRRRRITFLPFQTAEAKEQLPDLAGMACMDAMRFIDAQGQVTSGVDAFRRMLPLLPFGRLLSLLFYLPGVPRLAAVIYHHVAENRYRWFGRAH</sequence>